<organism evidence="1 2">
    <name type="scientific">Apilactobacillus micheneri</name>
    <dbReference type="NCBI Taxonomy" id="1899430"/>
    <lineage>
        <taxon>Bacteria</taxon>
        <taxon>Bacillati</taxon>
        <taxon>Bacillota</taxon>
        <taxon>Bacilli</taxon>
        <taxon>Lactobacillales</taxon>
        <taxon>Lactobacillaceae</taxon>
        <taxon>Apilactobacillus</taxon>
    </lineage>
</organism>
<reference evidence="1" key="1">
    <citation type="submission" date="2018-08" db="EMBL/GenBank/DDBJ databases">
        <title>Comparative genomics of wild bee and flower associated Lactobacillus reveals potential adaptation to the bee host.</title>
        <authorList>
            <person name="Vuong H.Q."/>
            <person name="Mcfrederick Q.S."/>
        </authorList>
    </citation>
    <scope>NUCLEOTIDE SEQUENCE</scope>
    <source>
        <strain evidence="1">HV_63</strain>
    </source>
</reference>
<accession>A0A9Q8MTN6</accession>
<gene>
    <name evidence="1" type="ORF">DY130_05015</name>
</gene>
<dbReference type="RefSeq" id="WP_140925101.1">
    <property type="nucleotide sequence ID" value="NZ_QUBF01000004.1"/>
</dbReference>
<protein>
    <submittedName>
        <fullName evidence="1">Uncharacterized protein</fullName>
    </submittedName>
</protein>
<evidence type="ECO:0000313" key="1">
    <source>
        <dbReference type="EMBL" id="TPR43795.1"/>
    </source>
</evidence>
<dbReference type="EMBL" id="QUBG01000004">
    <property type="protein sequence ID" value="TPR43795.1"/>
    <property type="molecule type" value="Genomic_DNA"/>
</dbReference>
<evidence type="ECO:0000313" key="2">
    <source>
        <dbReference type="Proteomes" id="UP000784700"/>
    </source>
</evidence>
<dbReference type="Proteomes" id="UP000784700">
    <property type="component" value="Unassembled WGS sequence"/>
</dbReference>
<proteinExistence type="predicted"/>
<sequence length="89" mass="10229">MEIKRGVYVEKASIDQTLLNLKRTRSHLINAFDNTNEKSNVISDIDNLVSYLKQTDDINQTHVDNKIRIIKGEIDCSMHCFMNAMKSIS</sequence>
<dbReference type="AlphaFoldDB" id="A0A9Q8MTN6"/>
<name>A0A9Q8MTN6_9LACO</name>
<comment type="caution">
    <text evidence="1">The sequence shown here is derived from an EMBL/GenBank/DDBJ whole genome shotgun (WGS) entry which is preliminary data.</text>
</comment>